<sequence>MADSILTGGGLAYPIPDKPTSDWFQALHSAVQQGDQRAKLTMREYEKQRDAQRAKPKPRTGPTATEAAAAYLRQQAAEKSLSGWEKTQQEAADGLAAAKEFDERAASMRRHPAGSQYYTDADGAIVVDDLLS</sequence>
<proteinExistence type="predicted"/>
<reference evidence="2 3" key="1">
    <citation type="journal article" date="2019" name="Int. J. Syst. Evol. Microbiol.">
        <title>The Global Catalogue of Microorganisms (GCM) 10K type strain sequencing project: providing services to taxonomists for standard genome sequencing and annotation.</title>
        <authorList>
            <consortium name="The Broad Institute Genomics Platform"/>
            <consortium name="The Broad Institute Genome Sequencing Center for Infectious Disease"/>
            <person name="Wu L."/>
            <person name="Ma J."/>
        </authorList>
    </citation>
    <scope>NUCLEOTIDE SEQUENCE [LARGE SCALE GENOMIC DNA]</scope>
    <source>
        <strain evidence="2 3">JCM 15592</strain>
    </source>
</reference>
<dbReference type="EMBL" id="BAAAPO010000042">
    <property type="protein sequence ID" value="GAA1802900.1"/>
    <property type="molecule type" value="Genomic_DNA"/>
</dbReference>
<keyword evidence="3" id="KW-1185">Reference proteome</keyword>
<evidence type="ECO:0000313" key="2">
    <source>
        <dbReference type="EMBL" id="GAA1802900.1"/>
    </source>
</evidence>
<feature type="region of interest" description="Disordered" evidence="1">
    <location>
        <begin position="45"/>
        <end position="66"/>
    </location>
</feature>
<dbReference type="RefSeq" id="WP_344086733.1">
    <property type="nucleotide sequence ID" value="NZ_BAAAPO010000042.1"/>
</dbReference>
<evidence type="ECO:0000313" key="3">
    <source>
        <dbReference type="Proteomes" id="UP001499938"/>
    </source>
</evidence>
<accession>A0ABN2LY43</accession>
<protein>
    <submittedName>
        <fullName evidence="2">Uncharacterized protein</fullName>
    </submittedName>
</protein>
<gene>
    <name evidence="2" type="ORF">GCM10009811_28270</name>
</gene>
<dbReference type="Proteomes" id="UP001499938">
    <property type="component" value="Unassembled WGS sequence"/>
</dbReference>
<comment type="caution">
    <text evidence="2">The sequence shown here is derived from an EMBL/GenBank/DDBJ whole genome shotgun (WGS) entry which is preliminary data.</text>
</comment>
<evidence type="ECO:0000256" key="1">
    <source>
        <dbReference type="SAM" id="MobiDB-lite"/>
    </source>
</evidence>
<name>A0ABN2LY43_9MICO</name>
<organism evidence="2 3">
    <name type="scientific">Nostocoides veronense</name>
    <dbReference type="NCBI Taxonomy" id="330836"/>
    <lineage>
        <taxon>Bacteria</taxon>
        <taxon>Bacillati</taxon>
        <taxon>Actinomycetota</taxon>
        <taxon>Actinomycetes</taxon>
        <taxon>Micrococcales</taxon>
        <taxon>Intrasporangiaceae</taxon>
        <taxon>Nostocoides</taxon>
    </lineage>
</organism>